<accession>A0A853F436</accession>
<comment type="caution">
    <text evidence="2">The sequence shown here is derived from an EMBL/GenBank/DDBJ whole genome shotgun (WGS) entry which is preliminary data.</text>
</comment>
<sequence length="45" mass="5198">MPRYPITDVAQNSIYIMKKEFLSVVHGTQGSESQINRYKRKATPN</sequence>
<protein>
    <submittedName>
        <fullName evidence="2">Uncharacterized protein</fullName>
    </submittedName>
</protein>
<evidence type="ECO:0000313" key="3">
    <source>
        <dbReference type="Proteomes" id="UP000568751"/>
    </source>
</evidence>
<organism evidence="2 3">
    <name type="scientific">Candidatus Thiodubiliella endoseptemdiera</name>
    <dbReference type="NCBI Taxonomy" id="2738886"/>
    <lineage>
        <taxon>Bacteria</taxon>
        <taxon>Pseudomonadati</taxon>
        <taxon>Pseudomonadota</taxon>
        <taxon>Gammaproteobacteria</taxon>
        <taxon>Candidatus Pseudothioglobaceae</taxon>
        <taxon>Candidatus Thiodubiliella</taxon>
    </lineage>
</organism>
<dbReference type="AlphaFoldDB" id="A0A853F436"/>
<reference evidence="2 3" key="1">
    <citation type="submission" date="2020-05" db="EMBL/GenBank/DDBJ databases">
        <title>Horizontal transmission and recombination maintain forever young bacterial symbiont genomes.</title>
        <authorList>
            <person name="Russell S.L."/>
            <person name="Pepper-Tunick E."/>
            <person name="Svedberg J."/>
            <person name="Byrne A."/>
            <person name="Ruelas Castillo J."/>
            <person name="Vollmers C."/>
            <person name="Beinart R.A."/>
            <person name="Corbett-Detig R."/>
        </authorList>
    </citation>
    <scope>NUCLEOTIDE SEQUENCE [LARGE SCALE GENOMIC DNA]</scope>
    <source>
        <strain evidence="2">455</strain>
    </source>
</reference>
<proteinExistence type="predicted"/>
<evidence type="ECO:0000313" key="2">
    <source>
        <dbReference type="EMBL" id="NYT28764.1"/>
    </source>
</evidence>
<dbReference type="EMBL" id="JACCHT010000023">
    <property type="protein sequence ID" value="NYT28764.1"/>
    <property type="molecule type" value="Genomic_DNA"/>
</dbReference>
<dbReference type="EMBL" id="JACCHT010000023">
    <property type="protein sequence ID" value="NYT28753.1"/>
    <property type="molecule type" value="Genomic_DNA"/>
</dbReference>
<evidence type="ECO:0000313" key="1">
    <source>
        <dbReference type="EMBL" id="NYT28753.1"/>
    </source>
</evidence>
<name>A0A853F436_9GAMM</name>
<dbReference type="Proteomes" id="UP000568751">
    <property type="component" value="Unassembled WGS sequence"/>
</dbReference>
<gene>
    <name evidence="1" type="ORF">H0A76_13435</name>
    <name evidence="2" type="ORF">H0A76_13520</name>
</gene>